<keyword evidence="4" id="KW-0479">Metal-binding</keyword>
<dbReference type="Pfam" id="PF01551">
    <property type="entry name" value="Peptidase_M23"/>
    <property type="match status" value="1"/>
</dbReference>
<evidence type="ECO:0000256" key="5">
    <source>
        <dbReference type="ARBA" id="ARBA00022801"/>
    </source>
</evidence>
<dbReference type="STRING" id="1818881.A3196_06190"/>
<dbReference type="GO" id="GO:0030313">
    <property type="term" value="C:cell envelope"/>
    <property type="evidence" value="ECO:0007669"/>
    <property type="project" value="UniProtKB-SubCell"/>
</dbReference>
<evidence type="ECO:0000256" key="3">
    <source>
        <dbReference type="ARBA" id="ARBA00022670"/>
    </source>
</evidence>
<evidence type="ECO:0000259" key="11">
    <source>
        <dbReference type="Pfam" id="PF04225"/>
    </source>
</evidence>
<dbReference type="Pfam" id="PF04225">
    <property type="entry name" value="LysM_OapA"/>
    <property type="match status" value="1"/>
</dbReference>
<dbReference type="PANTHER" id="PTHR21666:SF288">
    <property type="entry name" value="CELL DIVISION PROTEIN YTFB"/>
    <property type="match status" value="1"/>
</dbReference>
<evidence type="ECO:0000259" key="12">
    <source>
        <dbReference type="Pfam" id="PF19425"/>
    </source>
</evidence>
<dbReference type="EMBL" id="LVJZ01000003">
    <property type="protein sequence ID" value="ODB96385.1"/>
    <property type="molecule type" value="Genomic_DNA"/>
</dbReference>
<keyword evidence="5" id="KW-0378">Hydrolase</keyword>
<keyword evidence="9" id="KW-1133">Transmembrane helix</keyword>
<evidence type="ECO:0000256" key="6">
    <source>
        <dbReference type="ARBA" id="ARBA00022833"/>
    </source>
</evidence>
<evidence type="ECO:0000256" key="2">
    <source>
        <dbReference type="ARBA" id="ARBA00004196"/>
    </source>
</evidence>
<evidence type="ECO:0000313" key="14">
    <source>
        <dbReference type="Proteomes" id="UP000094849"/>
    </source>
</evidence>
<keyword evidence="9" id="KW-0812">Transmembrane</keyword>
<name>A0A1E2UPB3_9GAMM</name>
<dbReference type="FunFam" id="2.70.70.10:FF:000002">
    <property type="entry name" value="Murein DD-endopeptidase MepM"/>
    <property type="match status" value="1"/>
</dbReference>
<dbReference type="GO" id="GO:0004222">
    <property type="term" value="F:metalloendopeptidase activity"/>
    <property type="evidence" value="ECO:0007669"/>
    <property type="project" value="TreeGrafter"/>
</dbReference>
<evidence type="ECO:0000256" key="9">
    <source>
        <dbReference type="SAM" id="Phobius"/>
    </source>
</evidence>
<dbReference type="InterPro" id="IPR011055">
    <property type="entry name" value="Dup_hybrid_motif"/>
</dbReference>
<evidence type="ECO:0000259" key="10">
    <source>
        <dbReference type="Pfam" id="PF01551"/>
    </source>
</evidence>
<dbReference type="GO" id="GO:0046872">
    <property type="term" value="F:metal ion binding"/>
    <property type="evidence" value="ECO:0007669"/>
    <property type="project" value="UniProtKB-KW"/>
</dbReference>
<dbReference type="InterPro" id="IPR045834">
    <property type="entry name" value="Csd3_N2"/>
</dbReference>
<keyword evidence="7" id="KW-0482">Metalloprotease</keyword>
<keyword evidence="6" id="KW-0862">Zinc</keyword>
<comment type="cofactor">
    <cofactor evidence="1">
        <name>Zn(2+)</name>
        <dbReference type="ChEBI" id="CHEBI:29105"/>
    </cofactor>
</comment>
<dbReference type="GO" id="GO:0006508">
    <property type="term" value="P:proteolysis"/>
    <property type="evidence" value="ECO:0007669"/>
    <property type="project" value="UniProtKB-KW"/>
</dbReference>
<keyword evidence="3" id="KW-0645">Protease</keyword>
<feature type="domain" description="M23ase beta-sheet core" evidence="10">
    <location>
        <begin position="358"/>
        <end position="454"/>
    </location>
</feature>
<evidence type="ECO:0000256" key="4">
    <source>
        <dbReference type="ARBA" id="ARBA00022723"/>
    </source>
</evidence>
<dbReference type="Gene3D" id="2.70.70.10">
    <property type="entry name" value="Glucose Permease (Domain IIA)"/>
    <property type="match status" value="1"/>
</dbReference>
<dbReference type="Pfam" id="PF19425">
    <property type="entry name" value="Csd3_N2"/>
    <property type="match status" value="1"/>
</dbReference>
<dbReference type="Gene3D" id="3.10.450.350">
    <property type="match status" value="2"/>
</dbReference>
<accession>A0A1E2UPB3</accession>
<proteinExistence type="predicted"/>
<gene>
    <name evidence="13" type="ORF">A3196_06190</name>
</gene>
<sequence>MQDFKSYTLDRRPARGQLIKRLLLSVIFLLILAAGFLFLISNPTEESQPANSPDPDAESQPEQQRKLILPLSLPGQSQQSGENPTPIKQNSKGFLSQAFAAESVETAKAEIAPEVIPATTSAPQPTVAEESRKTVYKIRSGDSMASIFKKNKLSPSLLHQIVNSSKTAKQLTDIRPGETLHMAFDSDDNLLSLRLEHSKVDSLEILATAEGFTATEKSRAVDTRNTHLSGVIENSLYVSAKKSGLSDQLIMQLADIFGWDIDFALEIRSGDRFTVIFEEDYLDGEKLRDGPILAAEFINQGKTYQALRYVDDTGRADYYTPEGRSMRKAFLRAPVDFRRISSRFTRERYHPVLGKKRPHRGVDYAAKTGTPIRASGDGKVIFRGKKGGYGKTVIIQHGQTYTTLYAHLSRYNKKSRKGTRVKQGQVIGYVGKTGLATGPHLHYEFRVNGVHRNPLTVKLPAAKPIAKKYRDDFMIKIQPLISKLDLISRTLVADAQ</sequence>
<keyword evidence="9" id="KW-0472">Membrane</keyword>
<feature type="domain" description="Csd3-like second N-terminal" evidence="12">
    <location>
        <begin position="224"/>
        <end position="344"/>
    </location>
</feature>
<dbReference type="SUPFAM" id="SSF51261">
    <property type="entry name" value="Duplicated hybrid motif"/>
    <property type="match status" value="1"/>
</dbReference>
<comment type="caution">
    <text evidence="13">The sequence shown here is derived from an EMBL/GenBank/DDBJ whole genome shotgun (WGS) entry which is preliminary data.</text>
</comment>
<dbReference type="AlphaFoldDB" id="A0A1E2UPB3"/>
<evidence type="ECO:0000313" key="13">
    <source>
        <dbReference type="EMBL" id="ODB96385.1"/>
    </source>
</evidence>
<dbReference type="InterPro" id="IPR016047">
    <property type="entry name" value="M23ase_b-sheet_dom"/>
</dbReference>
<organism evidence="13 14">
    <name type="scientific">Candidatus Thiodiazotropha endoloripes</name>
    <dbReference type="NCBI Taxonomy" id="1818881"/>
    <lineage>
        <taxon>Bacteria</taxon>
        <taxon>Pseudomonadati</taxon>
        <taxon>Pseudomonadota</taxon>
        <taxon>Gammaproteobacteria</taxon>
        <taxon>Chromatiales</taxon>
        <taxon>Sedimenticolaceae</taxon>
        <taxon>Candidatus Thiodiazotropha</taxon>
    </lineage>
</organism>
<dbReference type="PANTHER" id="PTHR21666">
    <property type="entry name" value="PEPTIDASE-RELATED"/>
    <property type="match status" value="1"/>
</dbReference>
<feature type="region of interest" description="Disordered" evidence="8">
    <location>
        <begin position="44"/>
        <end position="64"/>
    </location>
</feature>
<feature type="transmembrane region" description="Helical" evidence="9">
    <location>
        <begin position="21"/>
        <end position="40"/>
    </location>
</feature>
<protein>
    <submittedName>
        <fullName evidence="13">Peptidase M23</fullName>
    </submittedName>
</protein>
<evidence type="ECO:0000256" key="1">
    <source>
        <dbReference type="ARBA" id="ARBA00001947"/>
    </source>
</evidence>
<dbReference type="InterPro" id="IPR007340">
    <property type="entry name" value="LysM_Opacity-associatedA"/>
</dbReference>
<evidence type="ECO:0000256" key="8">
    <source>
        <dbReference type="SAM" id="MobiDB-lite"/>
    </source>
</evidence>
<dbReference type="InterPro" id="IPR050570">
    <property type="entry name" value="Cell_wall_metabolism_enzyme"/>
</dbReference>
<dbReference type="CDD" id="cd12797">
    <property type="entry name" value="M23_peptidase"/>
    <property type="match status" value="1"/>
</dbReference>
<dbReference type="GO" id="GO:0042834">
    <property type="term" value="F:peptidoglycan binding"/>
    <property type="evidence" value="ECO:0007669"/>
    <property type="project" value="InterPro"/>
</dbReference>
<comment type="subcellular location">
    <subcellularLocation>
        <location evidence="2">Cell envelope</location>
    </subcellularLocation>
</comment>
<feature type="domain" description="Opacity-associated protein A LysM-like" evidence="11">
    <location>
        <begin position="135"/>
        <end position="199"/>
    </location>
</feature>
<dbReference type="Proteomes" id="UP000094849">
    <property type="component" value="Unassembled WGS sequence"/>
</dbReference>
<evidence type="ECO:0000256" key="7">
    <source>
        <dbReference type="ARBA" id="ARBA00023049"/>
    </source>
</evidence>
<keyword evidence="14" id="KW-1185">Reference proteome</keyword>
<reference evidence="13 14" key="1">
    <citation type="submission" date="2016-03" db="EMBL/GenBank/DDBJ databases">
        <title>Chemosynthetic sulphur-oxidizing symbionts of marine invertebrate animals are capable of nitrogen fixation.</title>
        <authorList>
            <person name="Petersen J.M."/>
            <person name="Kemper A."/>
            <person name="Gruber-Vodicka H."/>
            <person name="Cardini U."/>
            <person name="Geest Mvander."/>
            <person name="Kleiner M."/>
            <person name="Bulgheresi S."/>
            <person name="Fussmann M."/>
            <person name="Herbold C."/>
            <person name="Seah B.K.B."/>
            <person name="Antony C.Paul."/>
            <person name="Liu D."/>
            <person name="Belitz A."/>
            <person name="Weber M."/>
        </authorList>
    </citation>
    <scope>NUCLEOTIDE SEQUENCE [LARGE SCALE GENOMIC DNA]</scope>
    <source>
        <strain evidence="13">G_D</strain>
    </source>
</reference>